<dbReference type="GO" id="GO:0016788">
    <property type="term" value="F:hydrolase activity, acting on ester bonds"/>
    <property type="evidence" value="ECO:0007669"/>
    <property type="project" value="InterPro"/>
</dbReference>
<dbReference type="SUPFAM" id="SSF52266">
    <property type="entry name" value="SGNH hydrolase"/>
    <property type="match status" value="1"/>
</dbReference>
<proteinExistence type="inferred from homology"/>
<protein>
    <submittedName>
        <fullName evidence="3">Aste57867_692 protein</fullName>
    </submittedName>
</protein>
<dbReference type="Gene3D" id="3.40.50.1110">
    <property type="entry name" value="SGNH hydrolase"/>
    <property type="match status" value="1"/>
</dbReference>
<dbReference type="AlphaFoldDB" id="A0A485K3K6"/>
<organism evidence="3 4">
    <name type="scientific">Aphanomyces stellatus</name>
    <dbReference type="NCBI Taxonomy" id="120398"/>
    <lineage>
        <taxon>Eukaryota</taxon>
        <taxon>Sar</taxon>
        <taxon>Stramenopiles</taxon>
        <taxon>Oomycota</taxon>
        <taxon>Saprolegniomycetes</taxon>
        <taxon>Saprolegniales</taxon>
        <taxon>Verrucalvaceae</taxon>
        <taxon>Aphanomyces</taxon>
    </lineage>
</organism>
<keyword evidence="4" id="KW-1185">Reference proteome</keyword>
<accession>A0A485K3K6</accession>
<evidence type="ECO:0000313" key="3">
    <source>
        <dbReference type="EMBL" id="VFT77917.1"/>
    </source>
</evidence>
<sequence>MLRFRRLGPRIVTIAFVSAYLDNLGSMLQDTVTLAIVFIVGIVHADYHNIKKIVNFGDSTSDIGNGAAVLTRDNGPVIPSDAYYKGRFSNGPTYIEHVAASLNVNLTSFSVGGATTADDILQGWLGGKFGEPLRSNGQPIKVPGQDTQIAFYLNQTEPLDKSRILYTMWIGGNDDSDNALLKLGIAASTFADAQYDQWVALAEAGAKNILTIVPPPKTKFAAAYGARMHWNAIEFKWRYWGVKLGLFEMPALMAGIVIAPSSYGFKYAMSDYCCKGNCFSGLKGNASVCSNPSDFALWDIVGHPSAKTHELIGKEVVKFIKFWF</sequence>
<dbReference type="EMBL" id="VJMH01000040">
    <property type="protein sequence ID" value="KAF0719936.1"/>
    <property type="molecule type" value="Genomic_DNA"/>
</dbReference>
<reference evidence="2" key="2">
    <citation type="submission" date="2019-06" db="EMBL/GenBank/DDBJ databases">
        <title>Genomics analysis of Aphanomyces spp. identifies a new class of oomycete effector associated with host adaptation.</title>
        <authorList>
            <person name="Gaulin E."/>
        </authorList>
    </citation>
    <scope>NUCLEOTIDE SEQUENCE</scope>
    <source>
        <strain evidence="2">CBS 578.67</strain>
    </source>
</reference>
<evidence type="ECO:0000313" key="2">
    <source>
        <dbReference type="EMBL" id="KAF0719936.1"/>
    </source>
</evidence>
<dbReference type="CDD" id="cd01846">
    <property type="entry name" value="fatty_acyltransferase_like"/>
    <property type="match status" value="1"/>
</dbReference>
<dbReference type="EMBL" id="CAADRA010000040">
    <property type="protein sequence ID" value="VFT77917.1"/>
    <property type="molecule type" value="Genomic_DNA"/>
</dbReference>
<name>A0A485K3K6_9STRA</name>
<dbReference type="InterPro" id="IPR036514">
    <property type="entry name" value="SGNH_hydro_sf"/>
</dbReference>
<dbReference type="PANTHER" id="PTHR22835">
    <property type="entry name" value="ZINC FINGER FYVE DOMAIN CONTAINING PROTEIN"/>
    <property type="match status" value="1"/>
</dbReference>
<comment type="similarity">
    <text evidence="1">Belongs to the 'GDSL' lipolytic enzyme family.</text>
</comment>
<evidence type="ECO:0000256" key="1">
    <source>
        <dbReference type="ARBA" id="ARBA00008668"/>
    </source>
</evidence>
<reference evidence="3 4" key="1">
    <citation type="submission" date="2019-03" db="EMBL/GenBank/DDBJ databases">
        <authorList>
            <person name="Gaulin E."/>
            <person name="Dumas B."/>
        </authorList>
    </citation>
    <scope>NUCLEOTIDE SEQUENCE [LARGE SCALE GENOMIC DNA]</scope>
    <source>
        <strain evidence="3">CBS 568.67</strain>
    </source>
</reference>
<gene>
    <name evidence="3" type="primary">Aste57867_692</name>
    <name evidence="2" type="ORF">As57867_000691</name>
    <name evidence="3" type="ORF">ASTE57867_692</name>
</gene>
<dbReference type="InterPro" id="IPR001087">
    <property type="entry name" value="GDSL"/>
</dbReference>
<evidence type="ECO:0000313" key="4">
    <source>
        <dbReference type="Proteomes" id="UP000332933"/>
    </source>
</evidence>
<dbReference type="Proteomes" id="UP000332933">
    <property type="component" value="Unassembled WGS sequence"/>
</dbReference>
<dbReference type="OrthoDB" id="62255at2759"/>
<dbReference type="Pfam" id="PF00657">
    <property type="entry name" value="Lipase_GDSL"/>
    <property type="match status" value="1"/>
</dbReference>